<proteinExistence type="inferred from homology"/>
<comment type="similarity">
    <text evidence="3">Belongs to the HPF/YfiA ribosome-associated protein family. Long HPF subfamily.</text>
</comment>
<dbReference type="NCBIfam" id="TIGR00741">
    <property type="entry name" value="yfiA"/>
    <property type="match status" value="1"/>
</dbReference>
<dbReference type="CDD" id="cd00552">
    <property type="entry name" value="RaiA"/>
    <property type="match status" value="1"/>
</dbReference>
<dbReference type="EMBL" id="CP025746">
    <property type="protein sequence ID" value="QAA31453.1"/>
    <property type="molecule type" value="Genomic_DNA"/>
</dbReference>
<dbReference type="GO" id="GO:0043024">
    <property type="term" value="F:ribosomal small subunit binding"/>
    <property type="evidence" value="ECO:0007669"/>
    <property type="project" value="TreeGrafter"/>
</dbReference>
<dbReference type="PANTHER" id="PTHR33231">
    <property type="entry name" value="30S RIBOSOMAL PROTEIN"/>
    <property type="match status" value="1"/>
</dbReference>
<evidence type="ECO:0000256" key="1">
    <source>
        <dbReference type="ARBA" id="ARBA00022490"/>
    </source>
</evidence>
<dbReference type="SUPFAM" id="SSF69754">
    <property type="entry name" value="Ribosome binding protein Y (YfiA homologue)"/>
    <property type="match status" value="1"/>
</dbReference>
<dbReference type="HAMAP" id="MF_00839">
    <property type="entry name" value="HPF"/>
    <property type="match status" value="1"/>
</dbReference>
<dbReference type="OrthoDB" id="9794975at2"/>
<evidence type="ECO:0000313" key="6">
    <source>
        <dbReference type="Proteomes" id="UP000286268"/>
    </source>
</evidence>
<feature type="domain" description="Sigma 54 modulation/S30EA ribosomal protein C-terminal" evidence="4">
    <location>
        <begin position="118"/>
        <end position="173"/>
    </location>
</feature>
<dbReference type="InterPro" id="IPR038416">
    <property type="entry name" value="Ribosom_S30AE_C_sf"/>
</dbReference>
<evidence type="ECO:0000256" key="3">
    <source>
        <dbReference type="HAMAP-Rule" id="MF_00839"/>
    </source>
</evidence>
<dbReference type="Pfam" id="PF02482">
    <property type="entry name" value="Ribosomal_S30AE"/>
    <property type="match status" value="1"/>
</dbReference>
<comment type="function">
    <text evidence="3">Required for dimerization of active 70S ribosomes into 100S ribosomes in stationary phase; 100S ribosomes are translationally inactive and sometimes present during exponential growth.</text>
</comment>
<keyword evidence="1 3" id="KW-0963">Cytoplasm</keyword>
<dbReference type="InterPro" id="IPR050574">
    <property type="entry name" value="HPF/YfiA_ribosome-assoc"/>
</dbReference>
<dbReference type="KEGG" id="cmah:C1I91_07280"/>
<comment type="subcellular location">
    <subcellularLocation>
        <location evidence="3">Cytoplasm</location>
    </subcellularLocation>
</comment>
<dbReference type="AlphaFoldDB" id="A0A410DQE7"/>
<keyword evidence="2 3" id="KW-0810">Translation regulation</keyword>
<dbReference type="Pfam" id="PF16321">
    <property type="entry name" value="Ribosom_S30AE_C"/>
    <property type="match status" value="1"/>
</dbReference>
<accession>A0A410DQE7</accession>
<dbReference type="RefSeq" id="WP_128212266.1">
    <property type="nucleotide sequence ID" value="NZ_CP025746.1"/>
</dbReference>
<keyword evidence="6" id="KW-1185">Reference proteome</keyword>
<evidence type="ECO:0000313" key="5">
    <source>
        <dbReference type="EMBL" id="QAA31453.1"/>
    </source>
</evidence>
<dbReference type="PANTHER" id="PTHR33231:SF1">
    <property type="entry name" value="30S RIBOSOMAL PROTEIN"/>
    <property type="match status" value="1"/>
</dbReference>
<dbReference type="InterPro" id="IPR036567">
    <property type="entry name" value="RHF-like"/>
</dbReference>
<dbReference type="InterPro" id="IPR032528">
    <property type="entry name" value="Ribosom_S30AE_C"/>
</dbReference>
<name>A0A410DQE7_9CLOT</name>
<dbReference type="InterPro" id="IPR003489">
    <property type="entry name" value="RHF/RaiA"/>
</dbReference>
<protein>
    <recommendedName>
        <fullName evidence="3">Ribosome hibernation promoting factor</fullName>
        <shortName evidence="3">HPF</shortName>
    </recommendedName>
</protein>
<dbReference type="Gene3D" id="3.30.160.100">
    <property type="entry name" value="Ribosome hibernation promotion factor-like"/>
    <property type="match status" value="1"/>
</dbReference>
<dbReference type="InterPro" id="IPR034694">
    <property type="entry name" value="HPF_long/plastid"/>
</dbReference>
<evidence type="ECO:0000259" key="4">
    <source>
        <dbReference type="Pfam" id="PF16321"/>
    </source>
</evidence>
<organism evidence="5 6">
    <name type="scientific">Clostridium manihotivorum</name>
    <dbReference type="NCBI Taxonomy" id="2320868"/>
    <lineage>
        <taxon>Bacteria</taxon>
        <taxon>Bacillati</taxon>
        <taxon>Bacillota</taxon>
        <taxon>Clostridia</taxon>
        <taxon>Eubacteriales</taxon>
        <taxon>Clostridiaceae</taxon>
        <taxon>Clostridium</taxon>
    </lineage>
</organism>
<dbReference type="Gene3D" id="3.30.505.50">
    <property type="entry name" value="Sigma 54 modulation/S30EA ribosomal protein, C-terminal domain"/>
    <property type="match status" value="1"/>
</dbReference>
<dbReference type="GO" id="GO:0045900">
    <property type="term" value="P:negative regulation of translational elongation"/>
    <property type="evidence" value="ECO:0007669"/>
    <property type="project" value="TreeGrafter"/>
</dbReference>
<dbReference type="Proteomes" id="UP000286268">
    <property type="component" value="Chromosome"/>
</dbReference>
<dbReference type="GO" id="GO:0022627">
    <property type="term" value="C:cytosolic small ribosomal subunit"/>
    <property type="evidence" value="ECO:0007669"/>
    <property type="project" value="TreeGrafter"/>
</dbReference>
<reference evidence="5 6" key="1">
    <citation type="submission" date="2018-01" db="EMBL/GenBank/DDBJ databases">
        <title>Genome Sequencing and Assembly of Anaerobacter polyendosporus strain CT4.</title>
        <authorList>
            <person name="Tachaapaikoon C."/>
            <person name="Sutheeworapong S."/>
            <person name="Jenjaroenpun P."/>
            <person name="Wongsurawat T."/>
            <person name="Nookeaw I."/>
            <person name="Cheawchanlertfa P."/>
            <person name="Kosugi A."/>
            <person name="Cheevadhanarak S."/>
            <person name="Ratanakhanokchai K."/>
        </authorList>
    </citation>
    <scope>NUCLEOTIDE SEQUENCE [LARGE SCALE GENOMIC DNA]</scope>
    <source>
        <strain evidence="5 6">CT4</strain>
    </source>
</reference>
<sequence>MKVTVLAKNIVLTNPLKEAVERKISKLEKYFTPNVEAKATLSVQRNRQIIEVTIPFNGAILRGEEATDDMYKSIDLVQEKIERQIRKQKTKLSRRYNNAESVRYINFENVPNVEGDEKEAQIVKTKRFGIKPMNAEEAVLQMELIGHNFFVFQDADTNQVNVVYKRKDGDYGLIEPEYED</sequence>
<comment type="subunit">
    <text evidence="3">Interacts with 100S ribosomes.</text>
</comment>
<dbReference type="FunFam" id="3.30.505.50:FF:000001">
    <property type="entry name" value="Ribosome hibernation promoting factor"/>
    <property type="match status" value="1"/>
</dbReference>
<gene>
    <name evidence="5" type="primary">raiA</name>
    <name evidence="3" type="synonym">hpf</name>
    <name evidence="5" type="ORF">C1I91_07280</name>
</gene>
<evidence type="ECO:0000256" key="2">
    <source>
        <dbReference type="ARBA" id="ARBA00022845"/>
    </source>
</evidence>